<dbReference type="AlphaFoldDB" id="A0ABD6BZH8"/>
<feature type="transmembrane region" description="Helical" evidence="2">
    <location>
        <begin position="82"/>
        <end position="100"/>
    </location>
</feature>
<evidence type="ECO:0000256" key="2">
    <source>
        <dbReference type="SAM" id="Phobius"/>
    </source>
</evidence>
<dbReference type="EMBL" id="JBHUDB010000003">
    <property type="protein sequence ID" value="MFD1570486.1"/>
    <property type="molecule type" value="Genomic_DNA"/>
</dbReference>
<keyword evidence="2" id="KW-0812">Transmembrane</keyword>
<reference evidence="4 5" key="1">
    <citation type="journal article" date="2019" name="Int. J. Syst. Evol. Microbiol.">
        <title>The Global Catalogue of Microorganisms (GCM) 10K type strain sequencing project: providing services to taxonomists for standard genome sequencing and annotation.</title>
        <authorList>
            <consortium name="The Broad Institute Genomics Platform"/>
            <consortium name="The Broad Institute Genome Sequencing Center for Infectious Disease"/>
            <person name="Wu L."/>
            <person name="Ma J."/>
        </authorList>
    </citation>
    <scope>NUCLEOTIDE SEQUENCE [LARGE SCALE GENOMIC DNA]</scope>
    <source>
        <strain evidence="4 5">CGMCC 1.12689</strain>
    </source>
</reference>
<evidence type="ECO:0000313" key="4">
    <source>
        <dbReference type="EMBL" id="MFD1570486.1"/>
    </source>
</evidence>
<dbReference type="InterPro" id="IPR058288">
    <property type="entry name" value="DUF7982"/>
</dbReference>
<sequence length="297" mass="31589">MSQTGGTDPTPVTETTGNTSSEESDTADPHPRIAVLEAENRQLRQEYARARQTTYRRTALGLLVVGLLGLVGGVVFPDARTVLFALGGTGIFSGVLTYVITPERFIAASVGTRLFEAVRAEREALIDELGLRGEPVYVRVDDAVRLFIPRQHDASLPAQSDLTNLFVVPDASKRGGVALYPTGGPLFSEFIKTTDTTLGSEPQTVAPVVTDAVVDLFELADSGTADIDTETNRITFEFSGAGLGDPTAIDHPIASFLAVSLVTALTEPLTVEVTETAPLTVTCRYGHQAEPTATDEP</sequence>
<feature type="region of interest" description="Disordered" evidence="1">
    <location>
        <begin position="1"/>
        <end position="31"/>
    </location>
</feature>
<evidence type="ECO:0000256" key="1">
    <source>
        <dbReference type="SAM" id="MobiDB-lite"/>
    </source>
</evidence>
<comment type="caution">
    <text evidence="4">The sequence shown here is derived from an EMBL/GenBank/DDBJ whole genome shotgun (WGS) entry which is preliminary data.</text>
</comment>
<gene>
    <name evidence="4" type="ORF">ACFR9T_07760</name>
</gene>
<feature type="transmembrane region" description="Helical" evidence="2">
    <location>
        <begin position="59"/>
        <end position="76"/>
    </location>
</feature>
<proteinExistence type="predicted"/>
<keyword evidence="2" id="KW-0472">Membrane</keyword>
<feature type="domain" description="DUF7982" evidence="3">
    <location>
        <begin position="31"/>
        <end position="285"/>
    </location>
</feature>
<organism evidence="4 5">
    <name type="scientific">Halorubrum laminariae</name>
    <dbReference type="NCBI Taxonomy" id="1433523"/>
    <lineage>
        <taxon>Archaea</taxon>
        <taxon>Methanobacteriati</taxon>
        <taxon>Methanobacteriota</taxon>
        <taxon>Stenosarchaea group</taxon>
        <taxon>Halobacteria</taxon>
        <taxon>Halobacteriales</taxon>
        <taxon>Haloferacaceae</taxon>
        <taxon>Halorubrum</taxon>
    </lineage>
</organism>
<dbReference type="RefSeq" id="WP_256419307.1">
    <property type="nucleotide sequence ID" value="NZ_JANHDL010000014.1"/>
</dbReference>
<name>A0ABD6BZH8_9EURY</name>
<keyword evidence="5" id="KW-1185">Reference proteome</keyword>
<protein>
    <recommendedName>
        <fullName evidence="3">DUF7982 domain-containing protein</fullName>
    </recommendedName>
</protein>
<accession>A0ABD6BZH8</accession>
<dbReference type="Pfam" id="PF25939">
    <property type="entry name" value="DUF7982"/>
    <property type="match status" value="1"/>
</dbReference>
<evidence type="ECO:0000313" key="5">
    <source>
        <dbReference type="Proteomes" id="UP001597185"/>
    </source>
</evidence>
<feature type="compositionally biased region" description="Polar residues" evidence="1">
    <location>
        <begin position="1"/>
        <end position="12"/>
    </location>
</feature>
<keyword evidence="2" id="KW-1133">Transmembrane helix</keyword>
<evidence type="ECO:0000259" key="3">
    <source>
        <dbReference type="Pfam" id="PF25939"/>
    </source>
</evidence>
<dbReference type="Proteomes" id="UP001597185">
    <property type="component" value="Unassembled WGS sequence"/>
</dbReference>